<evidence type="ECO:0000259" key="14">
    <source>
        <dbReference type="PROSITE" id="PS50262"/>
    </source>
</evidence>
<dbReference type="KEGG" id="dhe:111600651"/>
<dbReference type="InterPro" id="IPR017452">
    <property type="entry name" value="GPCR_Rhodpsn_7TM"/>
</dbReference>
<keyword evidence="15" id="KW-1185">Reference proteome</keyword>
<keyword evidence="10 11" id="KW-0807">Transducer</keyword>
<dbReference type="SUPFAM" id="SSF81321">
    <property type="entry name" value="Family A G protein-coupled receptor-like"/>
    <property type="match status" value="1"/>
</dbReference>
<evidence type="ECO:0000256" key="1">
    <source>
        <dbReference type="ARBA" id="ARBA00004651"/>
    </source>
</evidence>
<evidence type="ECO:0000256" key="11">
    <source>
        <dbReference type="RuleBase" id="RU000688"/>
    </source>
</evidence>
<dbReference type="Proteomes" id="UP000504633">
    <property type="component" value="Unplaced"/>
</dbReference>
<dbReference type="CDD" id="cd15063">
    <property type="entry name" value="7tmA_Octopamine_R"/>
    <property type="match status" value="1"/>
</dbReference>
<name>A0A6J1LWM0_DROHY</name>
<evidence type="ECO:0000256" key="3">
    <source>
        <dbReference type="ARBA" id="ARBA00022475"/>
    </source>
</evidence>
<dbReference type="GO" id="GO:0004930">
    <property type="term" value="F:G protein-coupled receptor activity"/>
    <property type="evidence" value="ECO:0007669"/>
    <property type="project" value="UniProtKB-KW"/>
</dbReference>
<organism evidence="15 16">
    <name type="scientific">Drosophila hydei</name>
    <name type="common">Fruit fly</name>
    <dbReference type="NCBI Taxonomy" id="7224"/>
    <lineage>
        <taxon>Eukaryota</taxon>
        <taxon>Metazoa</taxon>
        <taxon>Ecdysozoa</taxon>
        <taxon>Arthropoda</taxon>
        <taxon>Hexapoda</taxon>
        <taxon>Insecta</taxon>
        <taxon>Pterygota</taxon>
        <taxon>Neoptera</taxon>
        <taxon>Endopterygota</taxon>
        <taxon>Diptera</taxon>
        <taxon>Brachycera</taxon>
        <taxon>Muscomorpha</taxon>
        <taxon>Ephydroidea</taxon>
        <taxon>Drosophilidae</taxon>
        <taxon>Drosophila</taxon>
    </lineage>
</organism>
<reference evidence="16" key="1">
    <citation type="submission" date="2025-08" db="UniProtKB">
        <authorList>
            <consortium name="RefSeq"/>
        </authorList>
    </citation>
    <scope>IDENTIFICATION</scope>
    <source>
        <strain evidence="16">15085-1641.00</strain>
        <tissue evidence="16">Whole body</tissue>
    </source>
</reference>
<feature type="transmembrane region" description="Helical" evidence="13">
    <location>
        <begin position="58"/>
        <end position="83"/>
    </location>
</feature>
<dbReference type="FunFam" id="1.20.1070.10:FF:000351">
    <property type="entry name" value="Octopamine receptor Oamb"/>
    <property type="match status" value="1"/>
</dbReference>
<dbReference type="RefSeq" id="XP_023172639.1">
    <property type="nucleotide sequence ID" value="XM_023316871.2"/>
</dbReference>
<feature type="transmembrane region" description="Helical" evidence="13">
    <location>
        <begin position="288"/>
        <end position="309"/>
    </location>
</feature>
<evidence type="ECO:0000256" key="13">
    <source>
        <dbReference type="SAM" id="Phobius"/>
    </source>
</evidence>
<evidence type="ECO:0000256" key="5">
    <source>
        <dbReference type="ARBA" id="ARBA00022989"/>
    </source>
</evidence>
<keyword evidence="6 11" id="KW-0297">G-protein coupled receptor</keyword>
<dbReference type="AlphaFoldDB" id="A0A6J1LWM0"/>
<evidence type="ECO:0000256" key="6">
    <source>
        <dbReference type="ARBA" id="ARBA00023040"/>
    </source>
</evidence>
<evidence type="ECO:0000256" key="2">
    <source>
        <dbReference type="ARBA" id="ARBA00010663"/>
    </source>
</evidence>
<dbReference type="OrthoDB" id="6358729at2759"/>
<feature type="domain" description="G-protein coupled receptors family 1 profile" evidence="14">
    <location>
        <begin position="37"/>
        <end position="581"/>
    </location>
</feature>
<protein>
    <submittedName>
        <fullName evidence="16">Octopamine receptor Oamb isoform X1</fullName>
    </submittedName>
</protein>
<feature type="transmembrane region" description="Helical" evidence="13">
    <location>
        <begin position="137"/>
        <end position="157"/>
    </location>
</feature>
<evidence type="ECO:0000313" key="15">
    <source>
        <dbReference type="Proteomes" id="UP000504633"/>
    </source>
</evidence>
<dbReference type="GO" id="GO:0005886">
    <property type="term" value="C:plasma membrane"/>
    <property type="evidence" value="ECO:0007669"/>
    <property type="project" value="UniProtKB-SubCell"/>
</dbReference>
<feature type="compositionally biased region" description="Polar residues" evidence="12">
    <location>
        <begin position="390"/>
        <end position="401"/>
    </location>
</feature>
<feature type="transmembrane region" description="Helical" evidence="13">
    <location>
        <begin position="95"/>
        <end position="116"/>
    </location>
</feature>
<dbReference type="PROSITE" id="PS50262">
    <property type="entry name" value="G_PROTEIN_RECEP_F1_2"/>
    <property type="match status" value="1"/>
</dbReference>
<dbReference type="Gene3D" id="1.20.1070.10">
    <property type="entry name" value="Rhodopsin 7-helix transmembrane proteins"/>
    <property type="match status" value="3"/>
</dbReference>
<evidence type="ECO:0000313" key="16">
    <source>
        <dbReference type="RefSeq" id="XP_023172639.1"/>
    </source>
</evidence>
<keyword evidence="4 11" id="KW-0812">Transmembrane</keyword>
<keyword evidence="3" id="KW-1003">Cell membrane</keyword>
<feature type="region of interest" description="Disordered" evidence="12">
    <location>
        <begin position="388"/>
        <end position="418"/>
    </location>
</feature>
<evidence type="ECO:0000256" key="12">
    <source>
        <dbReference type="SAM" id="MobiDB-lite"/>
    </source>
</evidence>
<dbReference type="PROSITE" id="PS00237">
    <property type="entry name" value="G_PROTEIN_RECEP_F1_1"/>
    <property type="match status" value="1"/>
</dbReference>
<comment type="subcellular location">
    <subcellularLocation>
        <location evidence="1">Cell membrane</location>
        <topology evidence="1">Multi-pass membrane protein</topology>
    </subcellularLocation>
</comment>
<dbReference type="GeneID" id="111600651"/>
<dbReference type="PANTHER" id="PTHR24248:SF174">
    <property type="entry name" value="TYRAMINE_OCTOPAMINE RECEPTOR"/>
    <property type="match status" value="1"/>
</dbReference>
<feature type="transmembrane region" description="Helical" evidence="13">
    <location>
        <begin position="562"/>
        <end position="584"/>
    </location>
</feature>
<keyword evidence="5 13" id="KW-1133">Transmembrane helix</keyword>
<keyword evidence="9" id="KW-0325">Glycoprotein</keyword>
<gene>
    <name evidence="16" type="primary">LOC111600651</name>
</gene>
<comment type="similarity">
    <text evidence="2 11">Belongs to the G-protein coupled receptor 1 family.</text>
</comment>
<evidence type="ECO:0000256" key="8">
    <source>
        <dbReference type="ARBA" id="ARBA00023170"/>
    </source>
</evidence>
<dbReference type="PRINTS" id="PR00237">
    <property type="entry name" value="GPCRRHODOPSN"/>
</dbReference>
<dbReference type="Pfam" id="PF00001">
    <property type="entry name" value="7tm_1"/>
    <property type="match status" value="2"/>
</dbReference>
<keyword evidence="8 11" id="KW-0675">Receptor</keyword>
<keyword evidence="7 13" id="KW-0472">Membrane</keyword>
<evidence type="ECO:0000256" key="7">
    <source>
        <dbReference type="ARBA" id="ARBA00023136"/>
    </source>
</evidence>
<sequence length="643" mass="70938">MNETECEDLIKSVKWTEPANLISLAILEFINVLVIGGNCLVIAAVFCSNKLRSVTNFFIVNLAVADLLVGLAVLPFSATWEVFKVWIFGDVWCRIWLAVDVWMCTASILNLCAISLDRYVAVTRPVTYPSIMSTKKAKSLIAGIWVLSFVICFPPLVGWKDQKAMVQPTYTRGNYTLYYATTMSSTQDEQLDVDRIKQKEEQDAAASLLTKHGSVNGNGNGNAYNPYDPNFSPIDDSAEIHIAAMTTTSTISPSTEMDSNMLNAPVLNVPQPATSCPWKCELTNDRGYVLYSALGSFYIPMFVMLFFYWRIYRAAVRTTRAINQGFKTTKGSPRESGGNNRVDDSQLILRIHRGRPCGTPQRTPLSVHSMSSTLSVNSNGATGAALTTANEDQQPASQTGTPKRATSMRVSRQRHEKVSIKVSFPSSENMLESPRMGVTQQPPPSPHYAVISSTKTGVSNLTNGRRASFKSSLFDIGETTFNLDTASTTAVDLESGNSTGLTSAKKRSGKRSAKFQVKRFRMETKAAKTLAIIVGGFIVCWLPFFTMYLIRAFCEDCIQPTVFSVLFWLGYCNSAINPVIYALFSHEFRIAFKRIVCRCVCTRSGFRASENFQMIAARALMAPATFHKTISGCSDDGDGVDFS</sequence>
<feature type="transmembrane region" description="Helical" evidence="13">
    <location>
        <begin position="529"/>
        <end position="550"/>
    </location>
</feature>
<dbReference type="InterPro" id="IPR000276">
    <property type="entry name" value="GPCR_Rhodpsn"/>
</dbReference>
<evidence type="ECO:0000256" key="9">
    <source>
        <dbReference type="ARBA" id="ARBA00023180"/>
    </source>
</evidence>
<dbReference type="CTD" id="43982"/>
<dbReference type="PANTHER" id="PTHR24248">
    <property type="entry name" value="ADRENERGIC RECEPTOR-RELATED G-PROTEIN COUPLED RECEPTOR"/>
    <property type="match status" value="1"/>
</dbReference>
<proteinExistence type="inferred from homology"/>
<feature type="transmembrane region" description="Helical" evidence="13">
    <location>
        <begin position="21"/>
        <end position="46"/>
    </location>
</feature>
<accession>A0A6J1LWM0</accession>
<evidence type="ECO:0000256" key="4">
    <source>
        <dbReference type="ARBA" id="ARBA00022692"/>
    </source>
</evidence>
<evidence type="ECO:0000256" key="10">
    <source>
        <dbReference type="ARBA" id="ARBA00023224"/>
    </source>
</evidence>
<dbReference type="SMART" id="SM01381">
    <property type="entry name" value="7TM_GPCR_Srsx"/>
    <property type="match status" value="1"/>
</dbReference>